<gene>
    <name evidence="8" type="ORF">ABEB36_013209</name>
</gene>
<accession>A0ABD1E997</accession>
<keyword evidence="9" id="KW-1185">Reference proteome</keyword>
<dbReference type="PANTHER" id="PTHR11706:SF33">
    <property type="entry name" value="NATURAL RESISTANCE-ASSOCIATED MACROPHAGE PROTEIN 2"/>
    <property type="match status" value="1"/>
</dbReference>
<keyword evidence="4 7" id="KW-0812">Transmembrane</keyword>
<comment type="caution">
    <text evidence="8">The sequence shown here is derived from an EMBL/GenBank/DDBJ whole genome shotgun (WGS) entry which is preliminary data.</text>
</comment>
<dbReference type="PRINTS" id="PR00447">
    <property type="entry name" value="NATRESASSCMP"/>
</dbReference>
<dbReference type="InterPro" id="IPR001046">
    <property type="entry name" value="NRAMP_fam"/>
</dbReference>
<evidence type="ECO:0000256" key="6">
    <source>
        <dbReference type="ARBA" id="ARBA00023136"/>
    </source>
</evidence>
<evidence type="ECO:0000256" key="7">
    <source>
        <dbReference type="SAM" id="Phobius"/>
    </source>
</evidence>
<evidence type="ECO:0000256" key="1">
    <source>
        <dbReference type="ARBA" id="ARBA00004141"/>
    </source>
</evidence>
<organism evidence="8 9">
    <name type="scientific">Hypothenemus hampei</name>
    <name type="common">Coffee berry borer</name>
    <dbReference type="NCBI Taxonomy" id="57062"/>
    <lineage>
        <taxon>Eukaryota</taxon>
        <taxon>Metazoa</taxon>
        <taxon>Ecdysozoa</taxon>
        <taxon>Arthropoda</taxon>
        <taxon>Hexapoda</taxon>
        <taxon>Insecta</taxon>
        <taxon>Pterygota</taxon>
        <taxon>Neoptera</taxon>
        <taxon>Endopterygota</taxon>
        <taxon>Coleoptera</taxon>
        <taxon>Polyphaga</taxon>
        <taxon>Cucujiformia</taxon>
        <taxon>Curculionidae</taxon>
        <taxon>Scolytinae</taxon>
        <taxon>Hypothenemus</taxon>
    </lineage>
</organism>
<feature type="transmembrane region" description="Helical" evidence="7">
    <location>
        <begin position="189"/>
        <end position="210"/>
    </location>
</feature>
<feature type="transmembrane region" description="Helical" evidence="7">
    <location>
        <begin position="230"/>
        <end position="249"/>
    </location>
</feature>
<evidence type="ECO:0000256" key="4">
    <source>
        <dbReference type="ARBA" id="ARBA00022692"/>
    </source>
</evidence>
<feature type="transmembrane region" description="Helical" evidence="7">
    <location>
        <begin position="83"/>
        <end position="105"/>
    </location>
</feature>
<dbReference type="Proteomes" id="UP001566132">
    <property type="component" value="Unassembled WGS sequence"/>
</dbReference>
<keyword evidence="3" id="KW-0813">Transport</keyword>
<dbReference type="Pfam" id="PF01566">
    <property type="entry name" value="Nramp"/>
    <property type="match status" value="1"/>
</dbReference>
<proteinExistence type="inferred from homology"/>
<dbReference type="AlphaFoldDB" id="A0ABD1E997"/>
<evidence type="ECO:0000256" key="5">
    <source>
        <dbReference type="ARBA" id="ARBA00022989"/>
    </source>
</evidence>
<name>A0ABD1E997_HYPHA</name>
<dbReference type="EMBL" id="JBDJPC010000010">
    <property type="protein sequence ID" value="KAL1490532.1"/>
    <property type="molecule type" value="Genomic_DNA"/>
</dbReference>
<dbReference type="NCBIfam" id="TIGR01197">
    <property type="entry name" value="nramp"/>
    <property type="match status" value="1"/>
</dbReference>
<evidence type="ECO:0000313" key="8">
    <source>
        <dbReference type="EMBL" id="KAL1490532.1"/>
    </source>
</evidence>
<evidence type="ECO:0000313" key="9">
    <source>
        <dbReference type="Proteomes" id="UP001566132"/>
    </source>
</evidence>
<keyword evidence="5 7" id="KW-1133">Transmembrane helix</keyword>
<feature type="transmembrane region" description="Helical" evidence="7">
    <location>
        <begin position="158"/>
        <end position="177"/>
    </location>
</feature>
<protein>
    <submittedName>
        <fullName evidence="8">Uncharacterized protein</fullName>
    </submittedName>
</protein>
<keyword evidence="6 7" id="KW-0472">Membrane</keyword>
<feature type="transmembrane region" description="Helical" evidence="7">
    <location>
        <begin position="270"/>
        <end position="297"/>
    </location>
</feature>
<dbReference type="GO" id="GO:0016020">
    <property type="term" value="C:membrane"/>
    <property type="evidence" value="ECO:0007669"/>
    <property type="project" value="UniProtKB-SubCell"/>
</dbReference>
<evidence type="ECO:0000256" key="3">
    <source>
        <dbReference type="ARBA" id="ARBA00022448"/>
    </source>
</evidence>
<comment type="subcellular location">
    <subcellularLocation>
        <location evidence="1">Membrane</location>
        <topology evidence="1">Multi-pass membrane protein</topology>
    </subcellularLocation>
</comment>
<comment type="similarity">
    <text evidence="2">Belongs to the NRAMP family.</text>
</comment>
<dbReference type="PANTHER" id="PTHR11706">
    <property type="entry name" value="SOLUTE CARRIER PROTEIN FAMILY 11 MEMBER"/>
    <property type="match status" value="1"/>
</dbReference>
<dbReference type="NCBIfam" id="NF037982">
    <property type="entry name" value="Nramp_1"/>
    <property type="match status" value="1"/>
</dbReference>
<evidence type="ECO:0000256" key="2">
    <source>
        <dbReference type="ARBA" id="ARBA00006670"/>
    </source>
</evidence>
<sequence length="337" mass="38018">MTVNVETQRKNDKDSYYYEDDSNVDTYFSDDRIDIPQTETTGFSFRKLWAFTGPGFLMSIAYLDPGNIESDLQSGAIAQYRLLWVLFISTILGFVMQCLSSKLGVVTGLHLAEMCYRQYKKVPRLITWIMIEIAVIGSDMQEVIGTAIAIYLLSNKVIPLWAGCLITIVDTFTFLFLDKYGLRKLELFFSLLIGIMGVTFGYEYIVTAPPSGEVSKGLFVPWCSNCNSDILLQAVGVVGAVIMPHNLYLHSALVKSRNIDRKKPEKISEANFYYAIESALALIISLIINIFVVSVFASGMYGKTNNELLDMCKNQSDSMYDMAKEEFDVKPYNFLKL</sequence>
<reference evidence="8 9" key="1">
    <citation type="submission" date="2024-05" db="EMBL/GenBank/DDBJ databases">
        <title>Genetic variation in Jamaican populations of the coffee berry borer (Hypothenemus hampei).</title>
        <authorList>
            <person name="Errbii M."/>
            <person name="Myrie A."/>
        </authorList>
    </citation>
    <scope>NUCLEOTIDE SEQUENCE [LARGE SCALE GENOMIC DNA]</scope>
    <source>
        <strain evidence="8">JA-Hopewell-2020-01-JO</strain>
        <tissue evidence="8">Whole body</tissue>
    </source>
</reference>